<protein>
    <submittedName>
        <fullName evidence="3">TIGR02680 family protein</fullName>
    </submittedName>
</protein>
<dbReference type="KEGG" id="scia:HUG15_15815"/>
<evidence type="ECO:0000256" key="2">
    <source>
        <dbReference type="SAM" id="MobiDB-lite"/>
    </source>
</evidence>
<feature type="coiled-coil region" evidence="1">
    <location>
        <begin position="553"/>
        <end position="580"/>
    </location>
</feature>
<sequence length="1373" mass="161321">MSAENKWQMNRAGLLNFWYYDEETFDFEDGKLLLRGSNGSGKSVTMQSFLPVLLDGRKSPDRLDPFGSRARRMEDYLLGEQEVVDRDERTGYLFIEYKRANSDQYVTTGIGLQAKRHKQMKFWGFVITDNRRIGKDFFLYKKEKDKKIPLSRVELEHRMADGGTVVQTQHDYMKLVNRHVFGFSTLDAYEELIKLLIQIRSPKLSKDYRPTAIYEILEAALPPLTDEDLRHLSDTIEQMDQTKQQMEQLDREQDALGKLNKAYDRYNQRLLADQVDEYQKADKRLAKDEKLLVEMQERQETLLADISGLEEEIEQLGLEQDTLVKHEERLSTHEVWDMEKELSGEREREKRQQQKVEALEAKQETKEQQELDTKTRIREVEAEAARVNQDVQDQLEKLETLADDAAFSSHTQNADDYKKTDDEIFEFMLWEKEAKQHERLLADGEETLRAFADLKEKVMAQKKELDEEQQHLEQVRHEEREWTRTFDEEKEKQAAAIRTWLEASELLRDDGEAAFQQATRMIYQLYADSNYEDVRAPFRALTDQFVSKQKTIIAKRDVEIGELDRQKTELEDELHAWKTKKDPEPDTQEATIEARRRLKEKGVAFEALYASVEFLDDVPEDTRVRIESALIDAGLLDALVTDGNDFSLTHDRVLMPQPKMMVPTLADYLRPELPDNSQLSAETIDDALRSIMIGSENEEGASFDLDGSYRIGLLKGHAQPLEQVRFVGRTARARYREEQIERLQEEITSVQSTREHVEKIKNAAEEKMKALESNLQTFPDDSDLREIWRQLETTRANLSHLNQRVERLVETSKQLDRELREKKQEVGEKTRDVELQADWQIYRRAKENMTAYTQDLLMLQRLHDRKERTTERLTELSERLEELKADVDELKGEYNHENAELSSIRLNIEQLEKQLASAGVQDLREEIQRVQTRLQEVRKGLDEKKQTVPAKRVHAENGDNEIQEKERAIAFTRQLRNLWHATVEKEWKRGFVFGQDGPQSFSELVTETMKQYGALVKDQNAATFERQLTNQFHEQQTDLMEYRMKDYTVSESLPEELEAYQSEEEQMMLRTWETKSERRMVELYMRGQSVSPYAVAAYVKEEQERQQDILNEADKELYEEILFKSVGMKLRSRIRRAEMWTKEMNKIMGSRNISSGLTFSIKWKPRTAESEDEMDTRDLVHHLKQDAQLLKDEDLERITTHFRSKIARAKQMIQDEGDGETLLQVLKEVLDYRKWFSFKIYFQRTNEPVRELSNNQFYKFSGGEKALAMYIPLFTACYSRYQEASPQAPYIISLDEAFAGVDENNIREMFEVVEQLGFDYIMNSQVLWGDYDTVPSLSIYELLRAKNADYVTTIRYRWNGERIAMQMPEPVEV</sequence>
<dbReference type="Proteomes" id="UP000595823">
    <property type="component" value="Chromosome"/>
</dbReference>
<name>A0A7T6Z4K9_9BACI</name>
<dbReference type="Pfam" id="PF13558">
    <property type="entry name" value="SbcC_Walker_B"/>
    <property type="match status" value="1"/>
</dbReference>
<dbReference type="InterPro" id="IPR013496">
    <property type="entry name" value="CHP02680"/>
</dbReference>
<proteinExistence type="predicted"/>
<accession>A0A7T6Z4K9</accession>
<dbReference type="SUPFAM" id="SSF52540">
    <property type="entry name" value="P-loop containing nucleoside triphosphate hydrolases"/>
    <property type="match status" value="1"/>
</dbReference>
<feature type="coiled-coil region" evidence="1">
    <location>
        <begin position="740"/>
        <end position="832"/>
    </location>
</feature>
<dbReference type="RefSeq" id="WP_200124014.1">
    <property type="nucleotide sequence ID" value="NZ_CP054705.1"/>
</dbReference>
<dbReference type="Gene3D" id="3.40.50.300">
    <property type="entry name" value="P-loop containing nucleotide triphosphate hydrolases"/>
    <property type="match status" value="1"/>
</dbReference>
<evidence type="ECO:0000313" key="3">
    <source>
        <dbReference type="EMBL" id="QQK76888.1"/>
    </source>
</evidence>
<feature type="region of interest" description="Disordered" evidence="2">
    <location>
        <begin position="338"/>
        <end position="373"/>
    </location>
</feature>
<dbReference type="InterPro" id="IPR027417">
    <property type="entry name" value="P-loop_NTPase"/>
</dbReference>
<organism evidence="3 4">
    <name type="scientific">Salicibibacter cibarius</name>
    <dbReference type="NCBI Taxonomy" id="2743000"/>
    <lineage>
        <taxon>Bacteria</taxon>
        <taxon>Bacillati</taxon>
        <taxon>Bacillota</taxon>
        <taxon>Bacilli</taxon>
        <taxon>Bacillales</taxon>
        <taxon>Bacillaceae</taxon>
        <taxon>Salicibibacter</taxon>
    </lineage>
</organism>
<evidence type="ECO:0000256" key="1">
    <source>
        <dbReference type="SAM" id="Coils"/>
    </source>
</evidence>
<keyword evidence="4" id="KW-1185">Reference proteome</keyword>
<keyword evidence="1" id="KW-0175">Coiled coil</keyword>
<evidence type="ECO:0000313" key="4">
    <source>
        <dbReference type="Proteomes" id="UP000595823"/>
    </source>
</evidence>
<feature type="coiled-coil region" evidence="1">
    <location>
        <begin position="859"/>
        <end position="947"/>
    </location>
</feature>
<gene>
    <name evidence="3" type="ORF">HUG15_15815</name>
</gene>
<feature type="coiled-coil region" evidence="1">
    <location>
        <begin position="448"/>
        <end position="492"/>
    </location>
</feature>
<reference evidence="3 4" key="1">
    <citation type="submission" date="2020-06" db="EMBL/GenBank/DDBJ databases">
        <title>Genomic analysis of Salicibibacter sp. NKC5-3.</title>
        <authorList>
            <person name="Oh Y.J."/>
        </authorList>
    </citation>
    <scope>NUCLEOTIDE SEQUENCE [LARGE SCALE GENOMIC DNA]</scope>
    <source>
        <strain evidence="3 4">NKC5-3</strain>
    </source>
</reference>
<dbReference type="NCBIfam" id="TIGR02680">
    <property type="entry name" value="TIGR02680 family protein"/>
    <property type="match status" value="1"/>
</dbReference>
<dbReference type="EMBL" id="CP054705">
    <property type="protein sequence ID" value="QQK76888.1"/>
    <property type="molecule type" value="Genomic_DNA"/>
</dbReference>